<organism evidence="1 2">
    <name type="scientific">Legionella resiliens</name>
    <dbReference type="NCBI Taxonomy" id="2905958"/>
    <lineage>
        <taxon>Bacteria</taxon>
        <taxon>Pseudomonadati</taxon>
        <taxon>Pseudomonadota</taxon>
        <taxon>Gammaproteobacteria</taxon>
        <taxon>Legionellales</taxon>
        <taxon>Legionellaceae</taxon>
        <taxon>Legionella</taxon>
    </lineage>
</organism>
<keyword evidence="2" id="KW-1185">Reference proteome</keyword>
<comment type="caution">
    <text evidence="1">The sequence shown here is derived from an EMBL/GenBank/DDBJ whole genome shotgun (WGS) entry which is preliminary data.</text>
</comment>
<gene>
    <name evidence="1" type="ORF">LXO92_05260</name>
</gene>
<evidence type="ECO:0000313" key="2">
    <source>
        <dbReference type="Proteomes" id="UP001320170"/>
    </source>
</evidence>
<sequence length="58" mass="6763">MRNKLFGKGVYKALINFCVRHFNAPKLSNQGLELLLLGKQMYPTRASYYCLINDQIIR</sequence>
<name>A0ABS8WZ51_9GAMM</name>
<proteinExistence type="predicted"/>
<accession>A0ABS8WZ51</accession>
<evidence type="ECO:0000313" key="1">
    <source>
        <dbReference type="EMBL" id="MCE3531781.1"/>
    </source>
</evidence>
<protein>
    <submittedName>
        <fullName evidence="1">Uncharacterized protein</fullName>
    </submittedName>
</protein>
<dbReference type="RefSeq" id="WP_182351695.1">
    <property type="nucleotide sequence ID" value="NZ_JAJSPM010000004.1"/>
</dbReference>
<dbReference type="EMBL" id="JAJTND010000003">
    <property type="protein sequence ID" value="MCE3531781.1"/>
    <property type="molecule type" value="Genomic_DNA"/>
</dbReference>
<dbReference type="Proteomes" id="UP001320170">
    <property type="component" value="Unassembled WGS sequence"/>
</dbReference>
<reference evidence="1 2" key="1">
    <citation type="journal article" date="2024" name="Pathogens">
        <title>Characterization of a Novel Species of Legionella Isolated from a Healthcare Facility: Legionella resiliens sp. nov.</title>
        <authorList>
            <person name="Cristino S."/>
            <person name="Pascale M.R."/>
            <person name="Marino F."/>
            <person name="Derelitto C."/>
            <person name="Salaris S."/>
            <person name="Orsini M."/>
            <person name="Squarzoni S."/>
            <person name="Grottola A."/>
            <person name="Girolamini L."/>
        </authorList>
    </citation>
    <scope>NUCLEOTIDE SEQUENCE [LARGE SCALE GENOMIC DNA]</scope>
    <source>
        <strain evidence="1 2">8cVS16</strain>
    </source>
</reference>